<evidence type="ECO:0000259" key="5">
    <source>
        <dbReference type="Pfam" id="PF03330"/>
    </source>
</evidence>
<evidence type="ECO:0000256" key="4">
    <source>
        <dbReference type="RuleBase" id="RU003495"/>
    </source>
</evidence>
<evidence type="ECO:0000256" key="3">
    <source>
        <dbReference type="HAMAP-Rule" id="MF_02071"/>
    </source>
</evidence>
<comment type="similarity">
    <text evidence="3 4">Belongs to the RlpA family.</text>
</comment>
<dbReference type="Gene3D" id="2.40.40.10">
    <property type="entry name" value="RlpA-like domain"/>
    <property type="match status" value="1"/>
</dbReference>
<dbReference type="InterPro" id="IPR036908">
    <property type="entry name" value="RlpA-like_sf"/>
</dbReference>
<dbReference type="RefSeq" id="WP_183999524.1">
    <property type="nucleotide sequence ID" value="NZ_JACIEH010000003.1"/>
</dbReference>
<keyword evidence="7" id="KW-1185">Reference proteome</keyword>
<dbReference type="AlphaFoldDB" id="A0A7W6NYC4"/>
<dbReference type="HAMAP" id="MF_02071">
    <property type="entry name" value="RlpA"/>
    <property type="match status" value="1"/>
</dbReference>
<dbReference type="NCBIfam" id="TIGR00413">
    <property type="entry name" value="rlpA"/>
    <property type="match status" value="1"/>
</dbReference>
<dbReference type="GO" id="GO:0000270">
    <property type="term" value="P:peptidoglycan metabolic process"/>
    <property type="evidence" value="ECO:0007669"/>
    <property type="project" value="UniProtKB-UniRule"/>
</dbReference>
<reference evidence="6 7" key="1">
    <citation type="submission" date="2020-08" db="EMBL/GenBank/DDBJ databases">
        <title>Genomic Encyclopedia of Type Strains, Phase IV (KMG-IV): sequencing the most valuable type-strain genomes for metagenomic binning, comparative biology and taxonomic classification.</title>
        <authorList>
            <person name="Goeker M."/>
        </authorList>
    </citation>
    <scope>NUCLEOTIDE SEQUENCE [LARGE SCALE GENOMIC DNA]</scope>
    <source>
        <strain evidence="6 7">DSM 101806</strain>
    </source>
</reference>
<dbReference type="PANTHER" id="PTHR34183:SF8">
    <property type="entry name" value="ENDOLYTIC PEPTIDOGLYCAN TRANSGLYCOSYLASE RLPA-RELATED"/>
    <property type="match status" value="1"/>
</dbReference>
<sequence precursor="true">MAFAVVAMLLSPCAISHANAPGLAPEAAIATGEASYYADRFAGKRTASGEAYDPSDFTAAHRSLPFGTRVRVTDVETGRSVIVRINDRGPWGRGRLIDVSRAAAKEIGLARRGRGTVSIALAEDETPRTSPETSED</sequence>
<evidence type="ECO:0000256" key="1">
    <source>
        <dbReference type="ARBA" id="ARBA00023239"/>
    </source>
</evidence>
<dbReference type="PANTHER" id="PTHR34183">
    <property type="entry name" value="ENDOLYTIC PEPTIDOGLYCAN TRANSGLYCOSYLASE RLPA"/>
    <property type="match status" value="1"/>
</dbReference>
<dbReference type="InterPro" id="IPR034718">
    <property type="entry name" value="RlpA"/>
</dbReference>
<dbReference type="SUPFAM" id="SSF50685">
    <property type="entry name" value="Barwin-like endoglucanases"/>
    <property type="match status" value="1"/>
</dbReference>
<dbReference type="InterPro" id="IPR009009">
    <property type="entry name" value="RlpA-like_DPBB"/>
</dbReference>
<dbReference type="GO" id="GO:0008932">
    <property type="term" value="F:lytic endotransglycosylase activity"/>
    <property type="evidence" value="ECO:0007669"/>
    <property type="project" value="UniProtKB-UniRule"/>
</dbReference>
<dbReference type="GO" id="GO:0071555">
    <property type="term" value="P:cell wall organization"/>
    <property type="evidence" value="ECO:0007669"/>
    <property type="project" value="UniProtKB-KW"/>
</dbReference>
<gene>
    <name evidence="3" type="primary">rlpA</name>
    <name evidence="6" type="ORF">GGR46_003780</name>
</gene>
<feature type="signal peptide" evidence="3">
    <location>
        <begin position="1"/>
        <end position="18"/>
    </location>
</feature>
<dbReference type="EC" id="4.2.2.-" evidence="3"/>
<keyword evidence="1 3" id="KW-0456">Lyase</keyword>
<proteinExistence type="inferred from homology"/>
<organism evidence="6 7">
    <name type="scientific">Sphingomonas kyeonggiensis</name>
    <dbReference type="NCBI Taxonomy" id="1268553"/>
    <lineage>
        <taxon>Bacteria</taxon>
        <taxon>Pseudomonadati</taxon>
        <taxon>Pseudomonadota</taxon>
        <taxon>Alphaproteobacteria</taxon>
        <taxon>Sphingomonadales</taxon>
        <taxon>Sphingomonadaceae</taxon>
        <taxon>Sphingomonas</taxon>
    </lineage>
</organism>
<feature type="domain" description="RlpA-like protein double-psi beta-barrel" evidence="5">
    <location>
        <begin position="30"/>
        <end position="118"/>
    </location>
</feature>
<keyword evidence="2 3" id="KW-0961">Cell wall biogenesis/degradation</keyword>
<evidence type="ECO:0000313" key="7">
    <source>
        <dbReference type="Proteomes" id="UP000557392"/>
    </source>
</evidence>
<dbReference type="Pfam" id="PF03330">
    <property type="entry name" value="DPBB_1"/>
    <property type="match status" value="1"/>
</dbReference>
<evidence type="ECO:0000313" key="6">
    <source>
        <dbReference type="EMBL" id="MBB4100208.1"/>
    </source>
</evidence>
<name>A0A7W6NYC4_9SPHN</name>
<dbReference type="CDD" id="cd22268">
    <property type="entry name" value="DPBB_RlpA-like"/>
    <property type="match status" value="1"/>
</dbReference>
<feature type="chain" id="PRO_5031656158" description="Endolytic peptidoglycan transglycosylase RlpA" evidence="3">
    <location>
        <begin position="19"/>
        <end position="136"/>
    </location>
</feature>
<dbReference type="InterPro" id="IPR012997">
    <property type="entry name" value="RplA"/>
</dbReference>
<dbReference type="EMBL" id="JACIEH010000003">
    <property type="protein sequence ID" value="MBB4100208.1"/>
    <property type="molecule type" value="Genomic_DNA"/>
</dbReference>
<keyword evidence="6" id="KW-0449">Lipoprotein</keyword>
<evidence type="ECO:0000256" key="2">
    <source>
        <dbReference type="ARBA" id="ARBA00023316"/>
    </source>
</evidence>
<accession>A0A7W6NYC4</accession>
<comment type="caution">
    <text evidence="6">The sequence shown here is derived from an EMBL/GenBank/DDBJ whole genome shotgun (WGS) entry which is preliminary data.</text>
</comment>
<dbReference type="Proteomes" id="UP000557392">
    <property type="component" value="Unassembled WGS sequence"/>
</dbReference>
<keyword evidence="3" id="KW-0732">Signal</keyword>
<protein>
    <recommendedName>
        <fullName evidence="3">Endolytic peptidoglycan transglycosylase RlpA</fullName>
        <ecNumber evidence="3">4.2.2.-</ecNumber>
    </recommendedName>
</protein>
<comment type="function">
    <text evidence="3">Lytic transglycosylase with a strong preference for naked glycan strands that lack stem peptides.</text>
</comment>